<sequence length="255" mass="27038">MTPGRRFLSRLGTPWRWAYGPESRRAFRFSVLAVPRALGATVRAVRGGRPGNLLGALVALPVALASSALTAVLAFLVLINVLAYPWRELLVRSGQADGGYADSWGGPTLAGAWATHAVLLLTLVVPVIAWAVRGLTAVQRRLTDARWHRAEAEAAPARPVDAGVTRPHQADAEVPTVARRTPVTAVGTGWHRLVTVLGAVALFVGLSLTAHTAGIGDNLVWTPQDLTSGAALAVTLAPLAALPLLARTAWWRRPH</sequence>
<keyword evidence="3" id="KW-1185">Reference proteome</keyword>
<dbReference type="AlphaFoldDB" id="A0A1C5JD66"/>
<dbReference type="RefSeq" id="WP_139131592.1">
    <property type="nucleotide sequence ID" value="NZ_FMDN01000027.1"/>
</dbReference>
<protein>
    <submittedName>
        <fullName evidence="2">Uncharacterized protein</fullName>
    </submittedName>
</protein>
<gene>
    <name evidence="2" type="ORF">GA0070560_12722</name>
</gene>
<accession>A0A1C5JD66</accession>
<dbReference type="EMBL" id="FMDN01000027">
    <property type="protein sequence ID" value="SCG68149.1"/>
    <property type="molecule type" value="Genomic_DNA"/>
</dbReference>
<name>A0A1C5JD66_9ACTN</name>
<evidence type="ECO:0000313" key="2">
    <source>
        <dbReference type="EMBL" id="SCG68149.1"/>
    </source>
</evidence>
<proteinExistence type="predicted"/>
<dbReference type="OrthoDB" id="3700965at2"/>
<feature type="transmembrane region" description="Helical" evidence="1">
    <location>
        <begin position="53"/>
        <end position="83"/>
    </location>
</feature>
<feature type="transmembrane region" description="Helical" evidence="1">
    <location>
        <begin position="113"/>
        <end position="132"/>
    </location>
</feature>
<dbReference type="Proteomes" id="UP000199408">
    <property type="component" value="Unassembled WGS sequence"/>
</dbReference>
<feature type="transmembrane region" description="Helical" evidence="1">
    <location>
        <begin position="230"/>
        <end position="250"/>
    </location>
</feature>
<reference evidence="3" key="1">
    <citation type="submission" date="2016-06" db="EMBL/GenBank/DDBJ databases">
        <authorList>
            <person name="Varghese N."/>
        </authorList>
    </citation>
    <scope>NUCLEOTIDE SEQUENCE [LARGE SCALE GENOMIC DNA]</scope>
    <source>
        <strain evidence="3">DSM 43171</strain>
    </source>
</reference>
<organism evidence="2 3">
    <name type="scientific">Micromonospora halophytica</name>
    <dbReference type="NCBI Taxonomy" id="47864"/>
    <lineage>
        <taxon>Bacteria</taxon>
        <taxon>Bacillati</taxon>
        <taxon>Actinomycetota</taxon>
        <taxon>Actinomycetes</taxon>
        <taxon>Micromonosporales</taxon>
        <taxon>Micromonosporaceae</taxon>
        <taxon>Micromonospora</taxon>
    </lineage>
</organism>
<evidence type="ECO:0000313" key="3">
    <source>
        <dbReference type="Proteomes" id="UP000199408"/>
    </source>
</evidence>
<feature type="transmembrane region" description="Helical" evidence="1">
    <location>
        <begin position="189"/>
        <end position="210"/>
    </location>
</feature>
<evidence type="ECO:0000256" key="1">
    <source>
        <dbReference type="SAM" id="Phobius"/>
    </source>
</evidence>
<keyword evidence="1" id="KW-1133">Transmembrane helix</keyword>
<keyword evidence="1" id="KW-0812">Transmembrane</keyword>
<keyword evidence="1" id="KW-0472">Membrane</keyword>